<keyword evidence="4" id="KW-1185">Reference proteome</keyword>
<reference evidence="3 4" key="1">
    <citation type="journal article" date="2006" name="Science">
        <title>Phytophthora genome sequences uncover evolutionary origins and mechanisms of pathogenesis.</title>
        <authorList>
            <person name="Tyler B.M."/>
            <person name="Tripathy S."/>
            <person name="Zhang X."/>
            <person name="Dehal P."/>
            <person name="Jiang R.H."/>
            <person name="Aerts A."/>
            <person name="Arredondo F.D."/>
            <person name="Baxter L."/>
            <person name="Bensasson D."/>
            <person name="Beynon J.L."/>
            <person name="Chapman J."/>
            <person name="Damasceno C.M."/>
            <person name="Dorrance A.E."/>
            <person name="Dou D."/>
            <person name="Dickerman A.W."/>
            <person name="Dubchak I.L."/>
            <person name="Garbelotto M."/>
            <person name="Gijzen M."/>
            <person name="Gordon S.G."/>
            <person name="Govers F."/>
            <person name="Grunwald N.J."/>
            <person name="Huang W."/>
            <person name="Ivors K.L."/>
            <person name="Jones R.W."/>
            <person name="Kamoun S."/>
            <person name="Krampis K."/>
            <person name="Lamour K.H."/>
            <person name="Lee M.K."/>
            <person name="McDonald W.H."/>
            <person name="Medina M."/>
            <person name="Meijer H.J."/>
            <person name="Nordberg E.K."/>
            <person name="Maclean D.J."/>
            <person name="Ospina-Giraldo M.D."/>
            <person name="Morris P.F."/>
            <person name="Phuntumart V."/>
            <person name="Putnam N.H."/>
            <person name="Rash S."/>
            <person name="Rose J.K."/>
            <person name="Sakihama Y."/>
            <person name="Salamov A.A."/>
            <person name="Savidor A."/>
            <person name="Scheuring C.F."/>
            <person name="Smith B.M."/>
            <person name="Sobral B.W."/>
            <person name="Terry A."/>
            <person name="Torto-Alalibo T.A."/>
            <person name="Win J."/>
            <person name="Xu Z."/>
            <person name="Zhang H."/>
            <person name="Grigoriev I.V."/>
            <person name="Rokhsar D.S."/>
            <person name="Boore J.L."/>
        </authorList>
    </citation>
    <scope>NUCLEOTIDE SEQUENCE [LARGE SCALE GENOMIC DNA]</scope>
    <source>
        <strain evidence="3 4">P6497</strain>
    </source>
</reference>
<evidence type="ECO:0000313" key="3">
    <source>
        <dbReference type="EMBL" id="EGZ09268.1"/>
    </source>
</evidence>
<dbReference type="ESTHER" id="physp-g5a583">
    <property type="family name" value="Fungal_carboxylesterase_lipase"/>
</dbReference>
<dbReference type="SUPFAM" id="SSF53474">
    <property type="entry name" value="alpha/beta-Hydrolases"/>
    <property type="match status" value="1"/>
</dbReference>
<dbReference type="GeneID" id="20637981"/>
<dbReference type="Pfam" id="PF00135">
    <property type="entry name" value="COesterase"/>
    <property type="match status" value="1"/>
</dbReference>
<protein>
    <recommendedName>
        <fullName evidence="2">Carboxylesterase type B domain-containing protein</fullName>
    </recommendedName>
</protein>
<evidence type="ECO:0000313" key="4">
    <source>
        <dbReference type="Proteomes" id="UP000002640"/>
    </source>
</evidence>
<feature type="signal peptide" evidence="1">
    <location>
        <begin position="1"/>
        <end position="22"/>
    </location>
</feature>
<sequence length="522" mass="57025">MRVLPRLASVAAIAVSVFVCSGDSSSLPTVTLDYSTVQAVGGNSTAGYYKFQNIRFAKAPVGDLRFAAPQWLDVEADINTGNLADTDVDCASSEDCLFLDVWAPVDAVGRNLPVLVYNYGGRFKLGSKSVNTPEGLFELSTDFIYVAYNYRLGLTGVATGPTYQHEGGVSNLAVWDATHAFEWVQKYIENFGGNPSDVTAVGFSAGGSQIGFQMTRFGGNAPQLFQKAYIMSPGYLPSAGHHQAEQFWQNVSSAVGCEGGHLACMRKIPFGTLANATTEIVNAYSYTLQPRVDGFILPNTYEASVYQGHFNFSGPCILTHEQHEFNSVAYDGVETEEDAFAAFRVLLPRITDDTIEAALELYPAENYASAGLRFSDIRQSFEITAKNHVLTKALNNQTWNGEVGISPAKHGTDQSYYFYSTHKFSTSSNDTTTTTFNAAEAALVGAITSPVDPTIARQMQKYLLSFVLTGNPNSVWPDDKLYWPRYNESAVGAQIVMNDIFSVVDDSLANSKSLFWNKALWF</sequence>
<dbReference type="Proteomes" id="UP000002640">
    <property type="component" value="Unassembled WGS sequence"/>
</dbReference>
<dbReference type="InParanoid" id="G5A583"/>
<dbReference type="InterPro" id="IPR019819">
    <property type="entry name" value="Carboxylesterase_B_CS"/>
</dbReference>
<dbReference type="InterPro" id="IPR002018">
    <property type="entry name" value="CarbesteraseB"/>
</dbReference>
<dbReference type="PANTHER" id="PTHR11559">
    <property type="entry name" value="CARBOXYLESTERASE"/>
    <property type="match status" value="1"/>
</dbReference>
<accession>G5A583</accession>
<dbReference type="InterPro" id="IPR029058">
    <property type="entry name" value="AB_hydrolase_fold"/>
</dbReference>
<dbReference type="OMA" id="WGQFTYG"/>
<dbReference type="RefSeq" id="XP_009535901.1">
    <property type="nucleotide sequence ID" value="XM_009537606.1"/>
</dbReference>
<gene>
    <name evidence="3" type="ORF">PHYSODRAFT_249921</name>
</gene>
<dbReference type="InterPro" id="IPR050309">
    <property type="entry name" value="Type-B_Carboxylest/Lipase"/>
</dbReference>
<organism evidence="3 4">
    <name type="scientific">Phytophthora sojae (strain P6497)</name>
    <name type="common">Soybean stem and root rot agent</name>
    <name type="synonym">Phytophthora megasperma f. sp. glycines</name>
    <dbReference type="NCBI Taxonomy" id="1094619"/>
    <lineage>
        <taxon>Eukaryota</taxon>
        <taxon>Sar</taxon>
        <taxon>Stramenopiles</taxon>
        <taxon>Oomycota</taxon>
        <taxon>Peronosporomycetes</taxon>
        <taxon>Peronosporales</taxon>
        <taxon>Peronosporaceae</taxon>
        <taxon>Phytophthora</taxon>
    </lineage>
</organism>
<dbReference type="AlphaFoldDB" id="G5A583"/>
<dbReference type="EMBL" id="JH159160">
    <property type="protein sequence ID" value="EGZ09268.1"/>
    <property type="molecule type" value="Genomic_DNA"/>
</dbReference>
<dbReference type="Gene3D" id="3.40.50.1820">
    <property type="entry name" value="alpha/beta hydrolase"/>
    <property type="match status" value="1"/>
</dbReference>
<dbReference type="KEGG" id="psoj:PHYSODRAFT_249921"/>
<evidence type="ECO:0000256" key="1">
    <source>
        <dbReference type="SAM" id="SignalP"/>
    </source>
</evidence>
<dbReference type="PROSITE" id="PS00941">
    <property type="entry name" value="CARBOXYLESTERASE_B_2"/>
    <property type="match status" value="1"/>
</dbReference>
<feature type="domain" description="Carboxylesterase type B" evidence="2">
    <location>
        <begin position="44"/>
        <end position="489"/>
    </location>
</feature>
<name>G5A583_PHYSP</name>
<feature type="chain" id="PRO_5003473174" description="Carboxylesterase type B domain-containing protein" evidence="1">
    <location>
        <begin position="23"/>
        <end position="522"/>
    </location>
</feature>
<dbReference type="SMR" id="G5A583"/>
<keyword evidence="1" id="KW-0732">Signal</keyword>
<proteinExistence type="predicted"/>
<evidence type="ECO:0000259" key="2">
    <source>
        <dbReference type="Pfam" id="PF00135"/>
    </source>
</evidence>